<evidence type="ECO:0000313" key="3">
    <source>
        <dbReference type="EMBL" id="VEN51681.1"/>
    </source>
</evidence>
<dbReference type="Pfam" id="PF15018">
    <property type="entry name" value="InaF-motif"/>
    <property type="match status" value="1"/>
</dbReference>
<evidence type="ECO:0008006" key="5">
    <source>
        <dbReference type="Google" id="ProtNLM"/>
    </source>
</evidence>
<reference evidence="3 4" key="1">
    <citation type="submission" date="2019-01" db="EMBL/GenBank/DDBJ databases">
        <authorList>
            <person name="Sayadi A."/>
        </authorList>
    </citation>
    <scope>NUCLEOTIDE SEQUENCE [LARGE SCALE GENOMIC DNA]</scope>
</reference>
<dbReference type="OrthoDB" id="8113027at2759"/>
<name>A0A653CUR9_CALMS</name>
<evidence type="ECO:0000313" key="4">
    <source>
        <dbReference type="Proteomes" id="UP000410492"/>
    </source>
</evidence>
<feature type="region of interest" description="Disordered" evidence="1">
    <location>
        <begin position="1"/>
        <end position="30"/>
    </location>
</feature>
<dbReference type="AlphaFoldDB" id="A0A653CUR9"/>
<feature type="region of interest" description="Disordered" evidence="1">
    <location>
        <begin position="144"/>
        <end position="165"/>
    </location>
</feature>
<feature type="transmembrane region" description="Helical" evidence="2">
    <location>
        <begin position="38"/>
        <end position="64"/>
    </location>
</feature>
<dbReference type="EMBL" id="CAACVG010008984">
    <property type="protein sequence ID" value="VEN51681.1"/>
    <property type="molecule type" value="Genomic_DNA"/>
</dbReference>
<feature type="non-terminal residue" evidence="3">
    <location>
        <position position="186"/>
    </location>
</feature>
<accession>A0A653CUR9</accession>
<dbReference type="PANTHER" id="PTHR34929:SF1">
    <property type="entry name" value="INAF MOTIF CONTAINING 2"/>
    <property type="match status" value="1"/>
</dbReference>
<sequence length="186" mass="20327">MSSQEDINPDSSPDSPDAPPMSPKQQEALFEPKPTPKIIRVLTVMAYVLSVSMAAILLSIYYIFMWEGKPHLGARVGGGGGYDRNLSIYPSVQGPKYSRYHQNEARNYQNGSGPETSVSQQVFDHNTSNSSNGYFDVGNDSSISVHTNTTQNHDVSGGSTNKSLSKRSVKEGYPFMTEPMLNEEAG</sequence>
<proteinExistence type="predicted"/>
<evidence type="ECO:0000256" key="1">
    <source>
        <dbReference type="SAM" id="MobiDB-lite"/>
    </source>
</evidence>
<dbReference type="PANTHER" id="PTHR34929">
    <property type="entry name" value="ZGC:153157"/>
    <property type="match status" value="1"/>
</dbReference>
<dbReference type="Proteomes" id="UP000410492">
    <property type="component" value="Unassembled WGS sequence"/>
</dbReference>
<keyword evidence="2" id="KW-0472">Membrane</keyword>
<feature type="compositionally biased region" description="Polar residues" evidence="1">
    <location>
        <begin position="144"/>
        <end position="163"/>
    </location>
</feature>
<evidence type="ECO:0000256" key="2">
    <source>
        <dbReference type="SAM" id="Phobius"/>
    </source>
</evidence>
<dbReference type="InterPro" id="IPR029162">
    <property type="entry name" value="InaF-motif"/>
</dbReference>
<keyword evidence="2" id="KW-0812">Transmembrane</keyword>
<keyword evidence="2" id="KW-1133">Transmembrane helix</keyword>
<keyword evidence="4" id="KW-1185">Reference proteome</keyword>
<protein>
    <recommendedName>
        <fullName evidence="5">Transmembrane protein INAFM2</fullName>
    </recommendedName>
</protein>
<gene>
    <name evidence="3" type="ORF">CALMAC_LOCUS12065</name>
</gene>
<organism evidence="3 4">
    <name type="scientific">Callosobruchus maculatus</name>
    <name type="common">Southern cowpea weevil</name>
    <name type="synonym">Pulse bruchid</name>
    <dbReference type="NCBI Taxonomy" id="64391"/>
    <lineage>
        <taxon>Eukaryota</taxon>
        <taxon>Metazoa</taxon>
        <taxon>Ecdysozoa</taxon>
        <taxon>Arthropoda</taxon>
        <taxon>Hexapoda</taxon>
        <taxon>Insecta</taxon>
        <taxon>Pterygota</taxon>
        <taxon>Neoptera</taxon>
        <taxon>Endopterygota</taxon>
        <taxon>Coleoptera</taxon>
        <taxon>Polyphaga</taxon>
        <taxon>Cucujiformia</taxon>
        <taxon>Chrysomeloidea</taxon>
        <taxon>Chrysomelidae</taxon>
        <taxon>Bruchinae</taxon>
        <taxon>Bruchini</taxon>
        <taxon>Callosobruchus</taxon>
    </lineage>
</organism>